<dbReference type="Gene3D" id="2.120.10.10">
    <property type="match status" value="1"/>
</dbReference>
<name>A0A3R7JT64_TRYRA</name>
<dbReference type="Proteomes" id="UP000283634">
    <property type="component" value="Unassembled WGS sequence"/>
</dbReference>
<evidence type="ECO:0000313" key="4">
    <source>
        <dbReference type="Proteomes" id="UP000283634"/>
    </source>
</evidence>
<dbReference type="SUPFAM" id="SSF50939">
    <property type="entry name" value="Sialidases"/>
    <property type="match status" value="1"/>
</dbReference>
<dbReference type="GeneID" id="40333713"/>
<feature type="domain" description="Sialidase" evidence="2">
    <location>
        <begin position="63"/>
        <end position="299"/>
    </location>
</feature>
<evidence type="ECO:0000256" key="1">
    <source>
        <dbReference type="SAM" id="SignalP"/>
    </source>
</evidence>
<feature type="chain" id="PRO_5018745595" evidence="1">
    <location>
        <begin position="27"/>
        <end position="341"/>
    </location>
</feature>
<dbReference type="VEuPathDB" id="TriTrypDB:TRSC58_06776"/>
<gene>
    <name evidence="3" type="ORF">TraAM80_09780</name>
</gene>
<dbReference type="Pfam" id="PF13859">
    <property type="entry name" value="BNR_3"/>
    <property type="match status" value="1"/>
</dbReference>
<comment type="caution">
    <text evidence="3">The sequence shown here is derived from an EMBL/GenBank/DDBJ whole genome shotgun (WGS) entry which is preliminary data.</text>
</comment>
<dbReference type="OrthoDB" id="252062at2759"/>
<protein>
    <submittedName>
        <fullName evidence="3">Trans-sialidase</fullName>
    </submittedName>
</protein>
<dbReference type="AlphaFoldDB" id="A0A3R7JT64"/>
<keyword evidence="1" id="KW-0732">Signal</keyword>
<accession>A0A3R7JT64</accession>
<dbReference type="InterPro" id="IPR011040">
    <property type="entry name" value="Sialidase"/>
</dbReference>
<dbReference type="RefSeq" id="XP_029233692.1">
    <property type="nucleotide sequence ID" value="XM_029386444.1"/>
</dbReference>
<dbReference type="InterPro" id="IPR036278">
    <property type="entry name" value="Sialidase_sf"/>
</dbReference>
<feature type="signal peptide" evidence="1">
    <location>
        <begin position="1"/>
        <end position="26"/>
    </location>
</feature>
<evidence type="ECO:0000259" key="2">
    <source>
        <dbReference type="Pfam" id="PF13859"/>
    </source>
</evidence>
<reference evidence="3 4" key="1">
    <citation type="journal article" date="2018" name="BMC Genomics">
        <title>Genomic comparison of Trypanosoma conorhini and Trypanosoma rangeli to Trypanosoma cruzi strains of high and low virulence.</title>
        <authorList>
            <person name="Bradwell K.R."/>
            <person name="Koparde V.N."/>
            <person name="Matveyev A.V."/>
            <person name="Serrano M.G."/>
            <person name="Alves J.M."/>
            <person name="Parikh H."/>
            <person name="Huang B."/>
            <person name="Lee V."/>
            <person name="Espinosa-Alvarez O."/>
            <person name="Ortiz P.A."/>
            <person name="Costa-Martins A.G."/>
            <person name="Teixeira M.M."/>
            <person name="Buck G.A."/>
        </authorList>
    </citation>
    <scope>NUCLEOTIDE SEQUENCE [LARGE SCALE GENOMIC DNA]</scope>
    <source>
        <strain evidence="3 4">AM80</strain>
    </source>
</reference>
<organism evidence="3 4">
    <name type="scientific">Trypanosoma rangeli</name>
    <dbReference type="NCBI Taxonomy" id="5698"/>
    <lineage>
        <taxon>Eukaryota</taxon>
        <taxon>Discoba</taxon>
        <taxon>Euglenozoa</taxon>
        <taxon>Kinetoplastea</taxon>
        <taxon>Metakinetoplastina</taxon>
        <taxon>Trypanosomatida</taxon>
        <taxon>Trypanosomatidae</taxon>
        <taxon>Trypanosoma</taxon>
        <taxon>Herpetosoma</taxon>
    </lineage>
</organism>
<dbReference type="CDD" id="cd15482">
    <property type="entry name" value="Sialidase_non-viral"/>
    <property type="match status" value="1"/>
</dbReference>
<sequence length="341" mass="36613">MPRHLFFSCAVLICVLSICCSSTAVATSESNSNVVTDPFNGTTEVAGGNWKYASDASVTSLRVPSLVEVNGDVFAVAEAQCKNGNGSEEAVSVAGIASTHLKDISDVEKEILTAEANLFCMQFEEASDAAGKATEVMQPTTIVSGSDVYMLLGKYSRTESEPEVSGDGGWRLLLVKGTVTGDSEEKKIEWGKTHAVKPDFLPARKSLTRLVGGGGSGIVLSDGTLVFPMQAIDKDEWDGKKKNFFLSMRFTQAENKWELSRQMADVGGYKDPSIVEWGEDQKLLLMAPCKDGYYDVYESPGLEQVGTASVSQFPVCGATHMIEKGRAFGAASSLQPSRRRG</sequence>
<dbReference type="EMBL" id="MKGL01000686">
    <property type="protein sequence ID" value="RNE96465.1"/>
    <property type="molecule type" value="Genomic_DNA"/>
</dbReference>
<evidence type="ECO:0000313" key="3">
    <source>
        <dbReference type="EMBL" id="RNE96465.1"/>
    </source>
</evidence>
<proteinExistence type="predicted"/>
<keyword evidence="4" id="KW-1185">Reference proteome</keyword>
<dbReference type="OMA" id="SCAVLIC"/>